<dbReference type="InterPro" id="IPR033428">
    <property type="entry name" value="DUF5118"/>
</dbReference>
<name>A0ABR7C6J9_9BACE</name>
<dbReference type="Pfam" id="PF17162">
    <property type="entry name" value="DUF5118"/>
    <property type="match status" value="1"/>
</dbReference>
<organism evidence="4 5">
    <name type="scientific">Bacteroides difficilis</name>
    <dbReference type="NCBI Taxonomy" id="2763021"/>
    <lineage>
        <taxon>Bacteria</taxon>
        <taxon>Pseudomonadati</taxon>
        <taxon>Bacteroidota</taxon>
        <taxon>Bacteroidia</taxon>
        <taxon>Bacteroidales</taxon>
        <taxon>Bacteroidaceae</taxon>
        <taxon>Bacteroides</taxon>
    </lineage>
</organism>
<gene>
    <name evidence="4" type="ORF">H8S67_01875</name>
</gene>
<keyword evidence="5" id="KW-1185">Reference proteome</keyword>
<sequence>MKNKRVLFFILLCVGALVQAQETVRPFEEFFVEGMKKIDGVFPVYVADGEVYLEIPSEYIGREMQISAQIDRGFDLLCRPANGLGVVRITSPTEGTVCFQQPFYMERILDTESVYQQAFSLSNVQPEGISHSVVSYSGERGAIIRITEYLLNGDEWFSYQHSFIRSLVPALSEVVRIHPFDEGVSFTVKRYHGVEAERYVYSSSAIMLPDGSMPLEVTCVLRLLPQKKDRIRLADNRIPYRTLHFKDYSQDPYCMVEDSLILRWDLAKPLTFYVDTLFPQEYFKAVKSGVEAWNGAFRKAGLRHPVLQVKYADRRVVSAEQSAFISYDLRMPGVKSSLTHHPRTGEILSCRLNIGHGFMEGLLDNYLLTCGATDSRIRTDRYSKEVAKELLQNEVTREVGHLLGLSEVRSKAVCNEPLKVGEEDERAIYFGNVSLKGTGNCYDEREKLRRWLGDFHAVEKPEDYAVKIVHLQTVLSQLDKIVYKEKAARKSSSLRELYRKAIQLYASYLAGITENIREGQPAEVQHQAMMNLDKYLFHPTLEMECDYVKANLLENRNELLYPEVRNLFKRLLQKNYIRCGYPEFFQDLYKGLFNGFNPELKISYAQLDIQLLCLEAWLDVARGASGEHKYATGCLENELHGLYGKLKELSVTHSQMEVRELYLLFLQRIEQYFRSVS</sequence>
<evidence type="ECO:0000313" key="4">
    <source>
        <dbReference type="EMBL" id="MBC5603425.1"/>
    </source>
</evidence>
<proteinExistence type="predicted"/>
<feature type="chain" id="PRO_5047050854" evidence="1">
    <location>
        <begin position="21"/>
        <end position="677"/>
    </location>
</feature>
<dbReference type="Pfam" id="PF17148">
    <property type="entry name" value="DUF5117"/>
    <property type="match status" value="1"/>
</dbReference>
<evidence type="ECO:0000313" key="5">
    <source>
        <dbReference type="Proteomes" id="UP000600600"/>
    </source>
</evidence>
<protein>
    <submittedName>
        <fullName evidence="4">DUF5117 domain-containing protein</fullName>
    </submittedName>
</protein>
<dbReference type="RefSeq" id="WP_186966217.1">
    <property type="nucleotide sequence ID" value="NZ_JACOOE010000001.1"/>
</dbReference>
<evidence type="ECO:0000259" key="2">
    <source>
        <dbReference type="Pfam" id="PF17148"/>
    </source>
</evidence>
<dbReference type="InterPro" id="IPR033413">
    <property type="entry name" value="DUF5117"/>
</dbReference>
<dbReference type="PANTHER" id="PTHR38478:SF1">
    <property type="entry name" value="ZINC DEPENDENT METALLOPROTEASE DOMAIN LIPOPROTEIN"/>
    <property type="match status" value="1"/>
</dbReference>
<dbReference type="PANTHER" id="PTHR38478">
    <property type="entry name" value="PEPTIDASE M1A AND M12B"/>
    <property type="match status" value="1"/>
</dbReference>
<reference evidence="4 5" key="1">
    <citation type="submission" date="2020-08" db="EMBL/GenBank/DDBJ databases">
        <title>Genome public.</title>
        <authorList>
            <person name="Liu C."/>
            <person name="Sun Q."/>
        </authorList>
    </citation>
    <scope>NUCLEOTIDE SEQUENCE [LARGE SCALE GENOMIC DNA]</scope>
    <source>
        <strain evidence="4 5">M27</strain>
    </source>
</reference>
<accession>A0ABR7C6J9</accession>
<dbReference type="EMBL" id="JACOOE010000001">
    <property type="protein sequence ID" value="MBC5603425.1"/>
    <property type="molecule type" value="Genomic_DNA"/>
</dbReference>
<keyword evidence="1" id="KW-0732">Signal</keyword>
<feature type="signal peptide" evidence="1">
    <location>
        <begin position="1"/>
        <end position="20"/>
    </location>
</feature>
<dbReference type="Proteomes" id="UP000600600">
    <property type="component" value="Unassembled WGS sequence"/>
</dbReference>
<feature type="domain" description="DUF5118" evidence="3">
    <location>
        <begin position="25"/>
        <end position="66"/>
    </location>
</feature>
<evidence type="ECO:0000256" key="1">
    <source>
        <dbReference type="SAM" id="SignalP"/>
    </source>
</evidence>
<evidence type="ECO:0000259" key="3">
    <source>
        <dbReference type="Pfam" id="PF17162"/>
    </source>
</evidence>
<feature type="domain" description="DUF5117" evidence="2">
    <location>
        <begin position="95"/>
        <end position="268"/>
    </location>
</feature>
<comment type="caution">
    <text evidence="4">The sequence shown here is derived from an EMBL/GenBank/DDBJ whole genome shotgun (WGS) entry which is preliminary data.</text>
</comment>